<evidence type="ECO:0000313" key="4">
    <source>
        <dbReference type="Proteomes" id="UP000238322"/>
    </source>
</evidence>
<reference evidence="3 4" key="1">
    <citation type="submission" date="2018-02" db="EMBL/GenBank/DDBJ databases">
        <title>Comparative genomes isolates from brazilian mangrove.</title>
        <authorList>
            <person name="Araujo J.E."/>
            <person name="Taketani R.G."/>
            <person name="Silva M.C.P."/>
            <person name="Loureco M.V."/>
            <person name="Andreote F.D."/>
        </authorList>
    </citation>
    <scope>NUCLEOTIDE SEQUENCE [LARGE SCALE GENOMIC DNA]</scope>
    <source>
        <strain evidence="3 4">Hex-1 MGV</strain>
    </source>
</reference>
<gene>
    <name evidence="3" type="ORF">C5Y83_19860</name>
</gene>
<dbReference type="Pfam" id="PF01658">
    <property type="entry name" value="Inos-1-P_synth"/>
    <property type="match status" value="1"/>
</dbReference>
<dbReference type="RefSeq" id="WP_105331486.1">
    <property type="nucleotide sequence ID" value="NZ_PUHY01000012.1"/>
</dbReference>
<evidence type="ECO:0000313" key="3">
    <source>
        <dbReference type="EMBL" id="PQO32474.1"/>
    </source>
</evidence>
<sequence length="400" mass="44030">MARPRTGIWLIGAKGGVATTTIVGLIALKKGLSESVGLVSDLPQFAGLDLAQWEDIVIGGHDIRDTSLLDEAWKLVYESRAIDGRLVEKMRDDLTALDANIQDGTLYNVGKTIVDLSAENLRTVQETPRTAVDRLKGHIADFAKANDLERVVVVNVASTEPPVDEKQFPQTWNELEPKLNETSCPLPASSLYGIASLELGFPYINFTPSLGTALPALDDLAKQNNTCHMGHDGKTGETLLKSTLAPMFAHRNLKVMSWVGHNIFGNMDAKVLDDPENKKTKAVSKDRLLGKIFGYTPQTLVTIENIESMGDWKTAWDHIHFQGFLGTPMVMQFTWQGCDSLLAAPLVIDLARFADLAKRKGETGLLEQLACFFKSPLGTEENDFAKQFAMLETWTESLKT</sequence>
<comment type="caution">
    <text evidence="3">The sequence shown here is derived from an EMBL/GenBank/DDBJ whole genome shotgun (WGS) entry which is preliminary data.</text>
</comment>
<organism evidence="3 4">
    <name type="scientific">Blastopirellula marina</name>
    <dbReference type="NCBI Taxonomy" id="124"/>
    <lineage>
        <taxon>Bacteria</taxon>
        <taxon>Pseudomonadati</taxon>
        <taxon>Planctomycetota</taxon>
        <taxon>Planctomycetia</taxon>
        <taxon>Pirellulales</taxon>
        <taxon>Pirellulaceae</taxon>
        <taxon>Blastopirellula</taxon>
    </lineage>
</organism>
<protein>
    <submittedName>
        <fullName evidence="3">Myo-inositol-1-phosphate synthase</fullName>
    </submittedName>
</protein>
<dbReference type="InterPro" id="IPR036291">
    <property type="entry name" value="NAD(P)-bd_dom_sf"/>
</dbReference>
<dbReference type="Gene3D" id="3.40.50.720">
    <property type="entry name" value="NAD(P)-binding Rossmann-like Domain"/>
    <property type="match status" value="1"/>
</dbReference>
<dbReference type="SUPFAM" id="SSF55347">
    <property type="entry name" value="Glyceraldehyde-3-phosphate dehydrogenase-like, C-terminal domain"/>
    <property type="match status" value="1"/>
</dbReference>
<dbReference type="OrthoDB" id="729130at2"/>
<dbReference type="InterPro" id="IPR002587">
    <property type="entry name" value="Myo-inos-1-P_Synthase"/>
</dbReference>
<dbReference type="Proteomes" id="UP000238322">
    <property type="component" value="Unassembled WGS sequence"/>
</dbReference>
<evidence type="ECO:0000259" key="2">
    <source>
        <dbReference type="Pfam" id="PF01658"/>
    </source>
</evidence>
<dbReference type="SUPFAM" id="SSF51735">
    <property type="entry name" value="NAD(P)-binding Rossmann-fold domains"/>
    <property type="match status" value="1"/>
</dbReference>
<dbReference type="PANTHER" id="PTHR11510">
    <property type="entry name" value="MYO-INOSITOL-1 PHOSPHATE SYNTHASE"/>
    <property type="match status" value="1"/>
</dbReference>
<proteinExistence type="inferred from homology"/>
<accession>A0A2S8FKL9</accession>
<dbReference type="AlphaFoldDB" id="A0A2S8FKL9"/>
<dbReference type="InterPro" id="IPR013021">
    <property type="entry name" value="Myo-inos-1-P_Synthase_GAPDH"/>
</dbReference>
<dbReference type="EMBL" id="PUHY01000012">
    <property type="protein sequence ID" value="PQO32474.1"/>
    <property type="molecule type" value="Genomic_DNA"/>
</dbReference>
<dbReference type="GO" id="GO:0006021">
    <property type="term" value="P:inositol biosynthetic process"/>
    <property type="evidence" value="ECO:0007669"/>
    <property type="project" value="InterPro"/>
</dbReference>
<dbReference type="Gene3D" id="3.30.360.10">
    <property type="entry name" value="Dihydrodipicolinate Reductase, domain 2"/>
    <property type="match status" value="1"/>
</dbReference>
<feature type="domain" description="Myo-inositol-1-phosphate synthase GAPDH-like" evidence="2">
    <location>
        <begin position="236"/>
        <end position="340"/>
    </location>
</feature>
<name>A0A2S8FKL9_9BACT</name>
<dbReference type="GO" id="GO:0004512">
    <property type="term" value="F:inositol-3-phosphate synthase activity"/>
    <property type="evidence" value="ECO:0007669"/>
    <property type="project" value="InterPro"/>
</dbReference>
<evidence type="ECO:0000256" key="1">
    <source>
        <dbReference type="ARBA" id="ARBA00010813"/>
    </source>
</evidence>
<comment type="similarity">
    <text evidence="1">Belongs to the myo-inositol 1-phosphate synthase family.</text>
</comment>
<dbReference type="GO" id="GO:0008654">
    <property type="term" value="P:phospholipid biosynthetic process"/>
    <property type="evidence" value="ECO:0007669"/>
    <property type="project" value="InterPro"/>
</dbReference>
<dbReference type="PIRSF" id="PIRSF015578">
    <property type="entry name" value="Myoinos-ppht_syn"/>
    <property type="match status" value="1"/>
</dbReference>
<dbReference type="Pfam" id="PF07994">
    <property type="entry name" value="NAD_binding_5"/>
    <property type="match status" value="1"/>
</dbReference>